<name>A0AAW1CIE8_9HEMI</name>
<sequence>MEIKSEFDNKSISPNDNNRNYLIASDASPSKIFNFKIDEVRSPEVRKCKSPTRCTMSSTKMIKKSKIRYSEVNKLNINIVKVEKNNLSAIIAGDKTLGRNINSEKIVKHESLPLFHKIKIRYNDFKSVCDKGISPVVKEKESVSSVKVINDNAPETSKVGLTPAQKRKESVSSVKVINDNAPETSKVGLTPAQKRKESVSSVKVINDNAPETSKGGLTPAQKRKESVSSVKVINDNAPETSKGGLTPAQKRKESVSSVKVINDNAPETSKGGLTPAQKRKESVSSVKVINDNAPETFKVCLTPVKNTDVHLPATPEVFHKTACREITDKGEFCISEVSKYIKPLSNASTSNLVRSISIQNFESPQKFILKCIDTSGDILEKSNEINVDNVENQLKTCESDLLSIYESRLQNTDKKLSMENDMEMILCSPEIFRPKRKRKYHHTGSLVDRCCDIVPELIKKFYCFLMNSNQV</sequence>
<evidence type="ECO:0000313" key="2">
    <source>
        <dbReference type="EMBL" id="KAK9498172.1"/>
    </source>
</evidence>
<dbReference type="AlphaFoldDB" id="A0AAW1CIE8"/>
<organism evidence="2 3">
    <name type="scientific">Rhynocoris fuscipes</name>
    <dbReference type="NCBI Taxonomy" id="488301"/>
    <lineage>
        <taxon>Eukaryota</taxon>
        <taxon>Metazoa</taxon>
        <taxon>Ecdysozoa</taxon>
        <taxon>Arthropoda</taxon>
        <taxon>Hexapoda</taxon>
        <taxon>Insecta</taxon>
        <taxon>Pterygota</taxon>
        <taxon>Neoptera</taxon>
        <taxon>Paraneoptera</taxon>
        <taxon>Hemiptera</taxon>
        <taxon>Heteroptera</taxon>
        <taxon>Panheteroptera</taxon>
        <taxon>Cimicomorpha</taxon>
        <taxon>Reduviidae</taxon>
        <taxon>Harpactorinae</taxon>
        <taxon>Harpactorini</taxon>
        <taxon>Rhynocoris</taxon>
    </lineage>
</organism>
<gene>
    <name evidence="2" type="ORF">O3M35_004048</name>
</gene>
<comment type="caution">
    <text evidence="2">The sequence shown here is derived from an EMBL/GenBank/DDBJ whole genome shotgun (WGS) entry which is preliminary data.</text>
</comment>
<protein>
    <submittedName>
        <fullName evidence="2">Uncharacterized protein</fullName>
    </submittedName>
</protein>
<dbReference type="EMBL" id="JAPXFL010000013">
    <property type="protein sequence ID" value="KAK9498172.1"/>
    <property type="molecule type" value="Genomic_DNA"/>
</dbReference>
<accession>A0AAW1CIE8</accession>
<evidence type="ECO:0000313" key="3">
    <source>
        <dbReference type="Proteomes" id="UP001461498"/>
    </source>
</evidence>
<proteinExistence type="predicted"/>
<feature type="region of interest" description="Disordered" evidence="1">
    <location>
        <begin position="163"/>
        <end position="257"/>
    </location>
</feature>
<dbReference type="Proteomes" id="UP001461498">
    <property type="component" value="Unassembled WGS sequence"/>
</dbReference>
<evidence type="ECO:0000256" key="1">
    <source>
        <dbReference type="SAM" id="MobiDB-lite"/>
    </source>
</evidence>
<keyword evidence="3" id="KW-1185">Reference proteome</keyword>
<reference evidence="2 3" key="1">
    <citation type="submission" date="2022-12" db="EMBL/GenBank/DDBJ databases">
        <title>Chromosome-level genome assembly of true bugs.</title>
        <authorList>
            <person name="Ma L."/>
            <person name="Li H."/>
        </authorList>
    </citation>
    <scope>NUCLEOTIDE SEQUENCE [LARGE SCALE GENOMIC DNA]</scope>
    <source>
        <strain evidence="2">Lab_2022b</strain>
    </source>
</reference>